<evidence type="ECO:0000313" key="2">
    <source>
        <dbReference type="EMBL" id="BDI07828.1"/>
    </source>
</evidence>
<evidence type="ECO:0000256" key="1">
    <source>
        <dbReference type="SAM" id="SignalP"/>
    </source>
</evidence>
<dbReference type="RefSeq" id="WP_251970988.1">
    <property type="nucleotide sequence ID" value="NZ_AP025730.1"/>
</dbReference>
<dbReference type="InterPro" id="IPR036909">
    <property type="entry name" value="Cyt_c-like_dom_sf"/>
</dbReference>
<organism evidence="2 3">
    <name type="scientific">Sphaerotilus microaerophilus</name>
    <dbReference type="NCBI Taxonomy" id="2914710"/>
    <lineage>
        <taxon>Bacteria</taxon>
        <taxon>Pseudomonadati</taxon>
        <taxon>Pseudomonadota</taxon>
        <taxon>Betaproteobacteria</taxon>
        <taxon>Burkholderiales</taxon>
        <taxon>Sphaerotilaceae</taxon>
        <taxon>Sphaerotilus</taxon>
    </lineage>
</organism>
<gene>
    <name evidence="2" type="ORF">CATMQ487_47980</name>
</gene>
<keyword evidence="1" id="KW-0732">Signal</keyword>
<sequence>MTSSRPLPVRVPAVATLAGGLLALAALGTAGPAAAQAPAWVPEIFRDADLPLGEKLIRENKCSECHVRNVGGDGLSIYNPKGRISTPGALRGMVEYCSTQLNLGLFPEEVTAVAAVLQRDHYRFRP</sequence>
<feature type="signal peptide" evidence="1">
    <location>
        <begin position="1"/>
        <end position="35"/>
    </location>
</feature>
<accession>A0ABM7YT41</accession>
<reference evidence="2" key="1">
    <citation type="submission" date="2022-04" db="EMBL/GenBank/DDBJ databases">
        <title>Whole genome sequence of Sphaerotilus sp. FB-5.</title>
        <authorList>
            <person name="Takeda M."/>
            <person name="Narihara S."/>
            <person name="Akimoto M."/>
            <person name="Akimoto R."/>
            <person name="Nishiyashiki S."/>
            <person name="Murakami T."/>
        </authorList>
    </citation>
    <scope>NUCLEOTIDE SEQUENCE</scope>
    <source>
        <strain evidence="2">FB-5</strain>
    </source>
</reference>
<evidence type="ECO:0008006" key="4">
    <source>
        <dbReference type="Google" id="ProtNLM"/>
    </source>
</evidence>
<protein>
    <recommendedName>
        <fullName evidence="4">Cytochrome c domain-containing protein</fullName>
    </recommendedName>
</protein>
<dbReference type="SUPFAM" id="SSF46626">
    <property type="entry name" value="Cytochrome c"/>
    <property type="match status" value="1"/>
</dbReference>
<feature type="chain" id="PRO_5047080057" description="Cytochrome c domain-containing protein" evidence="1">
    <location>
        <begin position="36"/>
        <end position="126"/>
    </location>
</feature>
<keyword evidence="3" id="KW-1185">Reference proteome</keyword>
<dbReference type="Proteomes" id="UP001057498">
    <property type="component" value="Chromosome"/>
</dbReference>
<evidence type="ECO:0000313" key="3">
    <source>
        <dbReference type="Proteomes" id="UP001057498"/>
    </source>
</evidence>
<proteinExistence type="predicted"/>
<dbReference type="EMBL" id="AP025730">
    <property type="protein sequence ID" value="BDI07828.1"/>
    <property type="molecule type" value="Genomic_DNA"/>
</dbReference>
<name>A0ABM7YT41_9BURK</name>